<dbReference type="Pfam" id="PF00196">
    <property type="entry name" value="GerE"/>
    <property type="match status" value="1"/>
</dbReference>
<dbReference type="Pfam" id="PF25872">
    <property type="entry name" value="HTH_77"/>
    <property type="match status" value="1"/>
</dbReference>
<dbReference type="EMBL" id="VIGC01000010">
    <property type="protein sequence ID" value="TQE95917.1"/>
    <property type="molecule type" value="Genomic_DNA"/>
</dbReference>
<dbReference type="InterPro" id="IPR000792">
    <property type="entry name" value="Tscrpt_reg_LuxR_C"/>
</dbReference>
<comment type="caution">
    <text evidence="3">The sequence shown here is derived from an EMBL/GenBank/DDBJ whole genome shotgun (WGS) entry which is preliminary data.</text>
</comment>
<keyword evidence="1" id="KW-0802">TPR repeat</keyword>
<dbReference type="PROSITE" id="PS00622">
    <property type="entry name" value="HTH_LUXR_1"/>
    <property type="match status" value="1"/>
</dbReference>
<dbReference type="InterPro" id="IPR011990">
    <property type="entry name" value="TPR-like_helical_dom_sf"/>
</dbReference>
<dbReference type="Gene3D" id="1.10.10.10">
    <property type="entry name" value="Winged helix-like DNA-binding domain superfamily/Winged helix DNA-binding domain"/>
    <property type="match status" value="1"/>
</dbReference>
<evidence type="ECO:0000256" key="1">
    <source>
        <dbReference type="PROSITE-ProRule" id="PRU00339"/>
    </source>
</evidence>
<dbReference type="SUPFAM" id="SSF48452">
    <property type="entry name" value="TPR-like"/>
    <property type="match status" value="2"/>
</dbReference>
<dbReference type="InterPro" id="IPR019734">
    <property type="entry name" value="TPR_rpt"/>
</dbReference>
<dbReference type="Gene3D" id="3.40.50.300">
    <property type="entry name" value="P-loop containing nucleotide triphosphate hydrolases"/>
    <property type="match status" value="1"/>
</dbReference>
<dbReference type="RefSeq" id="WP_141609825.1">
    <property type="nucleotide sequence ID" value="NZ_VIGC02000010.1"/>
</dbReference>
<gene>
    <name evidence="3" type="ORF">FKZ61_09210</name>
</gene>
<dbReference type="GO" id="GO:0016887">
    <property type="term" value="F:ATP hydrolysis activity"/>
    <property type="evidence" value="ECO:0007669"/>
    <property type="project" value="InterPro"/>
</dbReference>
<dbReference type="OrthoDB" id="149079at2"/>
<dbReference type="GO" id="GO:0003677">
    <property type="term" value="F:DNA binding"/>
    <property type="evidence" value="ECO:0007669"/>
    <property type="project" value="InterPro"/>
</dbReference>
<dbReference type="SMART" id="SM00028">
    <property type="entry name" value="TPR"/>
    <property type="match status" value="5"/>
</dbReference>
<dbReference type="Proteomes" id="UP000317371">
    <property type="component" value="Unassembled WGS sequence"/>
</dbReference>
<dbReference type="PRINTS" id="PR00038">
    <property type="entry name" value="HTHLUXR"/>
</dbReference>
<reference evidence="3 4" key="1">
    <citation type="submission" date="2019-06" db="EMBL/GenBank/DDBJ databases">
        <title>Genome sequence of Litorilinea aerophila BAA-2444.</title>
        <authorList>
            <person name="Maclea K.S."/>
            <person name="Maurais E.G."/>
            <person name="Iannazzi L.C."/>
        </authorList>
    </citation>
    <scope>NUCLEOTIDE SEQUENCE [LARGE SCALE GENOMIC DNA]</scope>
    <source>
        <strain evidence="3 4">ATCC BAA-2444</strain>
    </source>
</reference>
<feature type="domain" description="HTH luxR-type" evidence="2">
    <location>
        <begin position="765"/>
        <end position="830"/>
    </location>
</feature>
<dbReference type="Gene3D" id="1.25.40.10">
    <property type="entry name" value="Tetratricopeptide repeat domain"/>
    <property type="match status" value="2"/>
</dbReference>
<dbReference type="PROSITE" id="PS50043">
    <property type="entry name" value="HTH_LUXR_2"/>
    <property type="match status" value="1"/>
</dbReference>
<sequence>MDRLPPTFPRQPTPLVGRHQELDELEARLAEPGCRLLTLVGPGGIGKTRLALEAARRVAPRFAQGLAFVAAQSIQTPQALGHALVDALGLPPTSHHDTPWQQLQEYLQHRQMLLVLDNMEHLAESGPALLDLLRHAPRLQLLVTAREPLHSQAEWRFPVHGLDYPPHDHTPRPETFSAVQLFVERARRMRWDFSLAREGADVVRICRLLEGNPLALELAAGWTHMLPCAAILAEIQRSLHFLSTTRQELPPRHRSMQALFDQSWRHLSPHLQAVLARLSVFPASFDFQAAQQVAHATPQHLAALVDKSLLAADGQGRCQLHLLVQQYAAEKLAAQPHAVREAQTAHARFYCQLLANHAAAMRGGDQPGATRAIAAERENVRHAWRWAAAQADVDVLDQAAVALSLFCQFQGRYQEGAEAFGQAIQALDNGPPSSQATRLLAELLTHQGWLLIRLGRLADAQAALTRSRTLLEDLDADLIRNRQADPLPALGVLALVQGKYGEARLLGLQARADSAARQDTGNLMFAWYVLCNAALGQGDLVTARRCAQEAFAIASQTGNQWFLAYCHNDLGQIAQATGDLAGARQHFQAGYALRQRFNDPQGMAVALTHLGQLALQSGDVAEARRCYHQSLELYQGLGDRGGLATALAGLGQVSVVAGDHPDAARLLHQALQEATALASTPLMLAVLLVVGQFQLQTGQPRQGRHLIAWAAHHPQSPLSTRAAAAALVGKDPPPAEAVAGKPPTSLVHTALADLAAATHPPAPTPTAPLEALTPRELEVLRLMAGGCTNAEIAARLGISLGTVKAHTHHIYGKLDVRSRTEAVMQARNRHLI</sequence>
<dbReference type="CDD" id="cd06170">
    <property type="entry name" value="LuxR_C_like"/>
    <property type="match status" value="1"/>
</dbReference>
<dbReference type="GO" id="GO:0006355">
    <property type="term" value="P:regulation of DNA-templated transcription"/>
    <property type="evidence" value="ECO:0007669"/>
    <property type="project" value="InterPro"/>
</dbReference>
<feature type="repeat" description="TPR" evidence="1">
    <location>
        <begin position="604"/>
        <end position="637"/>
    </location>
</feature>
<dbReference type="PANTHER" id="PTHR47691:SF3">
    <property type="entry name" value="HTH-TYPE TRANSCRIPTIONAL REGULATOR RV0890C-RELATED"/>
    <property type="match status" value="1"/>
</dbReference>
<dbReference type="PRINTS" id="PR00364">
    <property type="entry name" value="DISEASERSIST"/>
</dbReference>
<dbReference type="SUPFAM" id="SSF46894">
    <property type="entry name" value="C-terminal effector domain of the bipartite response regulators"/>
    <property type="match status" value="1"/>
</dbReference>
<keyword evidence="4" id="KW-1185">Reference proteome</keyword>
<dbReference type="InterPro" id="IPR027417">
    <property type="entry name" value="P-loop_NTPase"/>
</dbReference>
<dbReference type="InterPro" id="IPR036388">
    <property type="entry name" value="WH-like_DNA-bd_sf"/>
</dbReference>
<dbReference type="InterPro" id="IPR049945">
    <property type="entry name" value="AAA_22"/>
</dbReference>
<dbReference type="AlphaFoldDB" id="A0A540VGN3"/>
<accession>A0A540VGN3</accession>
<dbReference type="InterPro" id="IPR058852">
    <property type="entry name" value="HTH_77"/>
</dbReference>
<name>A0A540VGN3_9CHLR</name>
<evidence type="ECO:0000313" key="4">
    <source>
        <dbReference type="Proteomes" id="UP000317371"/>
    </source>
</evidence>
<dbReference type="Pfam" id="PF13424">
    <property type="entry name" value="TPR_12"/>
    <property type="match status" value="1"/>
</dbReference>
<dbReference type="PANTHER" id="PTHR47691">
    <property type="entry name" value="REGULATOR-RELATED"/>
    <property type="match status" value="1"/>
</dbReference>
<proteinExistence type="predicted"/>
<protein>
    <submittedName>
        <fullName evidence="3">Tetratricopeptide repeat protein</fullName>
    </submittedName>
</protein>
<dbReference type="InterPro" id="IPR016032">
    <property type="entry name" value="Sig_transdc_resp-reg_C-effctor"/>
</dbReference>
<dbReference type="Pfam" id="PF13401">
    <property type="entry name" value="AAA_22"/>
    <property type="match status" value="1"/>
</dbReference>
<evidence type="ECO:0000259" key="2">
    <source>
        <dbReference type="PROSITE" id="PS50043"/>
    </source>
</evidence>
<dbReference type="PROSITE" id="PS50005">
    <property type="entry name" value="TPR"/>
    <property type="match status" value="1"/>
</dbReference>
<organism evidence="3 4">
    <name type="scientific">Litorilinea aerophila</name>
    <dbReference type="NCBI Taxonomy" id="1204385"/>
    <lineage>
        <taxon>Bacteria</taxon>
        <taxon>Bacillati</taxon>
        <taxon>Chloroflexota</taxon>
        <taxon>Caldilineae</taxon>
        <taxon>Caldilineales</taxon>
        <taxon>Caldilineaceae</taxon>
        <taxon>Litorilinea</taxon>
    </lineage>
</organism>
<dbReference type="InParanoid" id="A0A540VGN3"/>
<dbReference type="SUPFAM" id="SSF52540">
    <property type="entry name" value="P-loop containing nucleoside triphosphate hydrolases"/>
    <property type="match status" value="1"/>
</dbReference>
<dbReference type="SMART" id="SM00421">
    <property type="entry name" value="HTH_LUXR"/>
    <property type="match status" value="1"/>
</dbReference>
<evidence type="ECO:0000313" key="3">
    <source>
        <dbReference type="EMBL" id="TQE95917.1"/>
    </source>
</evidence>